<evidence type="ECO:0000313" key="2">
    <source>
        <dbReference type="Proteomes" id="UP000243859"/>
    </source>
</evidence>
<comment type="caution">
    <text evidence="1">The sequence shown here is derived from an EMBL/GenBank/DDBJ whole genome shotgun (WGS) entry which is preliminary data.</text>
</comment>
<dbReference type="AlphaFoldDB" id="A0A2T5BPL6"/>
<gene>
    <name evidence="1" type="ORF">C8N32_1181</name>
</gene>
<sequence>HGVDVLLQFICTGGQIGDLLYQAAADFPNSGWYVRGFIRDDFFYPARVMDAVWGDIAELIKMRAQRIHQFGALVNQLLAGTKDDGALLLRFGLLTSTKRIVGRVAASTMASASLASFLWRLTNGLT</sequence>
<name>A0A2T5BPL6_9RHOB</name>
<dbReference type="EMBL" id="QAAA01000018">
    <property type="protein sequence ID" value="PTN00999.1"/>
    <property type="molecule type" value="Genomic_DNA"/>
</dbReference>
<feature type="non-terminal residue" evidence="1">
    <location>
        <position position="1"/>
    </location>
</feature>
<protein>
    <submittedName>
        <fullName evidence="1">Uncharacterized protein</fullName>
    </submittedName>
</protein>
<proteinExistence type="predicted"/>
<accession>A0A2T5BPL6</accession>
<keyword evidence="2" id="KW-1185">Reference proteome</keyword>
<dbReference type="Proteomes" id="UP000243859">
    <property type="component" value="Unassembled WGS sequence"/>
</dbReference>
<reference evidence="1 2" key="1">
    <citation type="submission" date="2018-04" db="EMBL/GenBank/DDBJ databases">
        <title>Genomic Encyclopedia of Archaeal and Bacterial Type Strains, Phase II (KMG-II): from individual species to whole genera.</title>
        <authorList>
            <person name="Goeker M."/>
        </authorList>
    </citation>
    <scope>NUCLEOTIDE SEQUENCE [LARGE SCALE GENOMIC DNA]</scope>
    <source>
        <strain evidence="1 2">DSM 18064</strain>
    </source>
</reference>
<organism evidence="1 2">
    <name type="scientific">Rhodovulum imhoffii</name>
    <dbReference type="NCBI Taxonomy" id="365340"/>
    <lineage>
        <taxon>Bacteria</taxon>
        <taxon>Pseudomonadati</taxon>
        <taxon>Pseudomonadota</taxon>
        <taxon>Alphaproteobacteria</taxon>
        <taxon>Rhodobacterales</taxon>
        <taxon>Paracoccaceae</taxon>
        <taxon>Rhodovulum</taxon>
    </lineage>
</organism>
<dbReference type="RefSeq" id="WP_211309715.1">
    <property type="nucleotide sequence ID" value="NZ_QAAA01000018.1"/>
</dbReference>
<evidence type="ECO:0000313" key="1">
    <source>
        <dbReference type="EMBL" id="PTN00999.1"/>
    </source>
</evidence>